<accession>M2XR37</accession>
<name>M2XR37_GALSU</name>
<dbReference type="AlphaFoldDB" id="M2XR37"/>
<dbReference type="GeneID" id="17085116"/>
<protein>
    <submittedName>
        <fullName evidence="1">Uncharacterized protein</fullName>
    </submittedName>
</protein>
<sequence>MDERMKIENLLSPLYYSSVIHLDKDTLYGVRFLFRDADFFVTKFENCIVRVYPSGLTQITVSALNEREAVTNMEKCKEWLKERKLTQVYPIQRYWLRSHRMNSTNLFPRLESKN</sequence>
<dbReference type="KEGG" id="gsl:Gasu_62240"/>
<gene>
    <name evidence="1" type="ORF">Gasu_62240</name>
</gene>
<evidence type="ECO:0000313" key="2">
    <source>
        <dbReference type="Proteomes" id="UP000030680"/>
    </source>
</evidence>
<organism evidence="1 2">
    <name type="scientific">Galdieria sulphuraria</name>
    <name type="common">Red alga</name>
    <dbReference type="NCBI Taxonomy" id="130081"/>
    <lineage>
        <taxon>Eukaryota</taxon>
        <taxon>Rhodophyta</taxon>
        <taxon>Bangiophyceae</taxon>
        <taxon>Galdieriales</taxon>
        <taxon>Galdieriaceae</taxon>
        <taxon>Galdieria</taxon>
    </lineage>
</organism>
<dbReference type="Gramene" id="EME26128">
    <property type="protein sequence ID" value="EME26128"/>
    <property type="gene ID" value="Gasu_62240"/>
</dbReference>
<dbReference type="EMBL" id="KB454601">
    <property type="protein sequence ID" value="EME26128.1"/>
    <property type="molecule type" value="Genomic_DNA"/>
</dbReference>
<dbReference type="RefSeq" id="XP_005702648.1">
    <property type="nucleotide sequence ID" value="XM_005702591.1"/>
</dbReference>
<dbReference type="Proteomes" id="UP000030680">
    <property type="component" value="Unassembled WGS sequence"/>
</dbReference>
<reference evidence="2" key="1">
    <citation type="journal article" date="2013" name="Science">
        <title>Gene transfer from bacteria and archaea facilitated evolution of an extremophilic eukaryote.</title>
        <authorList>
            <person name="Schonknecht G."/>
            <person name="Chen W.H."/>
            <person name="Ternes C.M."/>
            <person name="Barbier G.G."/>
            <person name="Shrestha R.P."/>
            <person name="Stanke M."/>
            <person name="Brautigam A."/>
            <person name="Baker B.J."/>
            <person name="Banfield J.F."/>
            <person name="Garavito R.M."/>
            <person name="Carr K."/>
            <person name="Wilkerson C."/>
            <person name="Rensing S.A."/>
            <person name="Gagneul D."/>
            <person name="Dickenson N.E."/>
            <person name="Oesterhelt C."/>
            <person name="Lercher M.J."/>
            <person name="Weber A.P."/>
        </authorList>
    </citation>
    <scope>NUCLEOTIDE SEQUENCE [LARGE SCALE GENOMIC DNA]</scope>
    <source>
        <strain evidence="2">074W</strain>
    </source>
</reference>
<keyword evidence="2" id="KW-1185">Reference proteome</keyword>
<proteinExistence type="predicted"/>
<evidence type="ECO:0000313" key="1">
    <source>
        <dbReference type="EMBL" id="EME26128.1"/>
    </source>
</evidence>